<comment type="caution">
    <text evidence="10">The sequence shown here is derived from an EMBL/GenBank/DDBJ whole genome shotgun (WGS) entry which is preliminary data.</text>
</comment>
<dbReference type="OrthoDB" id="9801841at2"/>
<dbReference type="InterPro" id="IPR011009">
    <property type="entry name" value="Kinase-like_dom_sf"/>
</dbReference>
<dbReference type="InterPro" id="IPR008271">
    <property type="entry name" value="Ser/Thr_kinase_AS"/>
</dbReference>
<dbReference type="Gene3D" id="3.30.200.20">
    <property type="entry name" value="Phosphorylase Kinase, domain 1"/>
    <property type="match status" value="1"/>
</dbReference>
<feature type="domain" description="Protein kinase" evidence="9">
    <location>
        <begin position="93"/>
        <end position="357"/>
    </location>
</feature>
<dbReference type="PANTHER" id="PTHR43289">
    <property type="entry name" value="MITOGEN-ACTIVATED PROTEIN KINASE KINASE KINASE 20-RELATED"/>
    <property type="match status" value="1"/>
</dbReference>
<keyword evidence="2 10" id="KW-0723">Serine/threonine-protein kinase</keyword>
<dbReference type="EMBL" id="SSMQ01000007">
    <property type="protein sequence ID" value="TKD10262.1"/>
    <property type="molecule type" value="Genomic_DNA"/>
</dbReference>
<dbReference type="SMART" id="SM00220">
    <property type="entry name" value="S_TKc"/>
    <property type="match status" value="1"/>
</dbReference>
<dbReference type="FunFam" id="1.10.510.10:FF:000021">
    <property type="entry name" value="Serine/threonine protein kinase"/>
    <property type="match status" value="1"/>
</dbReference>
<feature type="binding site" evidence="7">
    <location>
        <position position="122"/>
    </location>
    <ligand>
        <name>ATP</name>
        <dbReference type="ChEBI" id="CHEBI:30616"/>
    </ligand>
</feature>
<feature type="compositionally biased region" description="Pro residues" evidence="8">
    <location>
        <begin position="478"/>
        <end position="495"/>
    </location>
</feature>
<feature type="region of interest" description="Disordered" evidence="8">
    <location>
        <begin position="372"/>
        <end position="425"/>
    </location>
</feature>
<dbReference type="EC" id="2.7.11.1" evidence="1"/>
<dbReference type="Proteomes" id="UP000309215">
    <property type="component" value="Unassembled WGS sequence"/>
</dbReference>
<gene>
    <name evidence="10" type="ORF">E8A74_09670</name>
</gene>
<keyword evidence="4 7" id="KW-0547">Nucleotide-binding</keyword>
<dbReference type="SUPFAM" id="SSF56112">
    <property type="entry name" value="Protein kinase-like (PK-like)"/>
    <property type="match status" value="1"/>
</dbReference>
<evidence type="ECO:0000256" key="6">
    <source>
        <dbReference type="ARBA" id="ARBA00022840"/>
    </source>
</evidence>
<feature type="region of interest" description="Disordered" evidence="8">
    <location>
        <begin position="460"/>
        <end position="531"/>
    </location>
</feature>
<dbReference type="InterPro" id="IPR000719">
    <property type="entry name" value="Prot_kinase_dom"/>
</dbReference>
<sequence>MGPPSILPGNLAHHGASSGLGKRGFVGPIAPRRCSQGTPGNGTIRPPMRMCPECRASYEDDVPVCPAHDAALVSPDVFPTDDTLGPGTMVGEYRIDRKIGGGTFGDVYAGEHPLIGKKVAVKVLNRRFASDPETVSRFIAEARAVNKIRHRNIIDIFSFNTLPGGRHYFVMEYVEGQTLAALLQQKHRLPLPTALQIAQGVASALDAAHEAGITHRDLKPENVFLAAERDGSHFPKLLDFGIAKLMDDDVAHKTGSGVLLGTPLYMSPEQARGKKVDPRSDIYSLGVMIHEMLTGSVPFAGDSAMDVVLKHDTEPPPAMASVCPDLPPALDAPVLAMLEKRPRNRPASAGEAVAALVAQAAPLGLAPPLPFPSSLTSARGPLESGGLRATTQPGRAAPAETPHARAEPSSTERMSALDSSSVHRKNGPSARWLFALLGIAALGGAASFLLRSRAPSDVPFGSGASSGLQDESPEPERIPSPPPSAAPPAITPAPAPTTSASAAPPPRSAKPVKIKMPSKSPNLDPILGERE</sequence>
<dbReference type="CDD" id="cd14014">
    <property type="entry name" value="STKc_PknB_like"/>
    <property type="match status" value="1"/>
</dbReference>
<dbReference type="Gene3D" id="1.10.510.10">
    <property type="entry name" value="Transferase(Phosphotransferase) domain 1"/>
    <property type="match status" value="1"/>
</dbReference>
<keyword evidence="5 10" id="KW-0418">Kinase</keyword>
<dbReference type="PROSITE" id="PS00107">
    <property type="entry name" value="PROTEIN_KINASE_ATP"/>
    <property type="match status" value="1"/>
</dbReference>
<dbReference type="PANTHER" id="PTHR43289:SF6">
    <property type="entry name" value="SERINE_THREONINE-PROTEIN KINASE NEKL-3"/>
    <property type="match status" value="1"/>
</dbReference>
<dbReference type="PROSITE" id="PS50011">
    <property type="entry name" value="PROTEIN_KINASE_DOM"/>
    <property type="match status" value="1"/>
</dbReference>
<keyword evidence="11" id="KW-1185">Reference proteome</keyword>
<evidence type="ECO:0000256" key="4">
    <source>
        <dbReference type="ARBA" id="ARBA00022741"/>
    </source>
</evidence>
<feature type="compositionally biased region" description="Polar residues" evidence="8">
    <location>
        <begin position="408"/>
        <end position="420"/>
    </location>
</feature>
<dbReference type="Pfam" id="PF00069">
    <property type="entry name" value="Pkinase"/>
    <property type="match status" value="1"/>
</dbReference>
<evidence type="ECO:0000259" key="9">
    <source>
        <dbReference type="PROSITE" id="PS50011"/>
    </source>
</evidence>
<evidence type="ECO:0000313" key="10">
    <source>
        <dbReference type="EMBL" id="TKD10262.1"/>
    </source>
</evidence>
<reference evidence="10 11" key="1">
    <citation type="submission" date="2019-04" db="EMBL/GenBank/DDBJ databases">
        <authorList>
            <person name="Li Y."/>
            <person name="Wang J."/>
        </authorList>
    </citation>
    <scope>NUCLEOTIDE SEQUENCE [LARGE SCALE GENOMIC DNA]</scope>
    <source>
        <strain evidence="10 11">DSM 14668</strain>
    </source>
</reference>
<evidence type="ECO:0000256" key="7">
    <source>
        <dbReference type="PROSITE-ProRule" id="PRU10141"/>
    </source>
</evidence>
<keyword evidence="3" id="KW-0808">Transferase</keyword>
<accession>A0A4U1JG32</accession>
<evidence type="ECO:0000256" key="2">
    <source>
        <dbReference type="ARBA" id="ARBA00022527"/>
    </source>
</evidence>
<evidence type="ECO:0000256" key="8">
    <source>
        <dbReference type="SAM" id="MobiDB-lite"/>
    </source>
</evidence>
<evidence type="ECO:0000256" key="3">
    <source>
        <dbReference type="ARBA" id="ARBA00022679"/>
    </source>
</evidence>
<proteinExistence type="predicted"/>
<dbReference type="PROSITE" id="PS00108">
    <property type="entry name" value="PROTEIN_KINASE_ST"/>
    <property type="match status" value="1"/>
</dbReference>
<dbReference type="GO" id="GO:0004674">
    <property type="term" value="F:protein serine/threonine kinase activity"/>
    <property type="evidence" value="ECO:0007669"/>
    <property type="project" value="UniProtKB-KW"/>
</dbReference>
<evidence type="ECO:0000313" key="11">
    <source>
        <dbReference type="Proteomes" id="UP000309215"/>
    </source>
</evidence>
<evidence type="ECO:0000256" key="1">
    <source>
        <dbReference type="ARBA" id="ARBA00012513"/>
    </source>
</evidence>
<name>A0A4U1JG32_9BACT</name>
<dbReference type="AlphaFoldDB" id="A0A4U1JG32"/>
<protein>
    <recommendedName>
        <fullName evidence="1">non-specific serine/threonine protein kinase</fullName>
        <ecNumber evidence="1">2.7.11.1</ecNumber>
    </recommendedName>
</protein>
<organism evidence="10 11">
    <name type="scientific">Polyangium fumosum</name>
    <dbReference type="NCBI Taxonomy" id="889272"/>
    <lineage>
        <taxon>Bacteria</taxon>
        <taxon>Pseudomonadati</taxon>
        <taxon>Myxococcota</taxon>
        <taxon>Polyangia</taxon>
        <taxon>Polyangiales</taxon>
        <taxon>Polyangiaceae</taxon>
        <taxon>Polyangium</taxon>
    </lineage>
</organism>
<dbReference type="GO" id="GO:0005524">
    <property type="term" value="F:ATP binding"/>
    <property type="evidence" value="ECO:0007669"/>
    <property type="project" value="UniProtKB-UniRule"/>
</dbReference>
<dbReference type="InterPro" id="IPR017441">
    <property type="entry name" value="Protein_kinase_ATP_BS"/>
</dbReference>
<keyword evidence="6 7" id="KW-0067">ATP-binding</keyword>
<evidence type="ECO:0000256" key="5">
    <source>
        <dbReference type="ARBA" id="ARBA00022777"/>
    </source>
</evidence>